<evidence type="ECO:0000256" key="7">
    <source>
        <dbReference type="RuleBase" id="RU363032"/>
    </source>
</evidence>
<feature type="transmembrane region" description="Helical" evidence="7">
    <location>
        <begin position="92"/>
        <end position="116"/>
    </location>
</feature>
<feature type="transmembrane region" description="Helical" evidence="7">
    <location>
        <begin position="122"/>
        <end position="143"/>
    </location>
</feature>
<feature type="transmembrane region" description="Helical" evidence="7">
    <location>
        <begin position="249"/>
        <end position="268"/>
    </location>
</feature>
<dbReference type="EMBL" id="DXBS01000073">
    <property type="protein sequence ID" value="HIZ24587.1"/>
    <property type="molecule type" value="Genomic_DNA"/>
</dbReference>
<accession>A0A9D2IW28</accession>
<dbReference type="InterPro" id="IPR000515">
    <property type="entry name" value="MetI-like"/>
</dbReference>
<keyword evidence="5 7" id="KW-1133">Transmembrane helix</keyword>
<keyword evidence="3" id="KW-1003">Cell membrane</keyword>
<evidence type="ECO:0000256" key="5">
    <source>
        <dbReference type="ARBA" id="ARBA00022989"/>
    </source>
</evidence>
<dbReference type="PANTHER" id="PTHR30151:SF20">
    <property type="entry name" value="ABC TRANSPORTER PERMEASE PROTEIN HI_0355-RELATED"/>
    <property type="match status" value="1"/>
</dbReference>
<name>A0A9D2IW28_9FIRM</name>
<evidence type="ECO:0000313" key="9">
    <source>
        <dbReference type="EMBL" id="HIZ24587.1"/>
    </source>
</evidence>
<keyword evidence="4 7" id="KW-0812">Transmembrane</keyword>
<evidence type="ECO:0000313" key="10">
    <source>
        <dbReference type="Proteomes" id="UP000824044"/>
    </source>
</evidence>
<feature type="transmembrane region" description="Helical" evidence="7">
    <location>
        <begin position="207"/>
        <end position="228"/>
    </location>
</feature>
<evidence type="ECO:0000256" key="1">
    <source>
        <dbReference type="ARBA" id="ARBA00004651"/>
    </source>
</evidence>
<dbReference type="InterPro" id="IPR035906">
    <property type="entry name" value="MetI-like_sf"/>
</dbReference>
<dbReference type="Proteomes" id="UP000824044">
    <property type="component" value="Unassembled WGS sequence"/>
</dbReference>
<protein>
    <submittedName>
        <fullName evidence="9">ABC transporter permease</fullName>
    </submittedName>
</protein>
<dbReference type="SUPFAM" id="SSF161098">
    <property type="entry name" value="MetI-like"/>
    <property type="match status" value="1"/>
</dbReference>
<reference evidence="9" key="2">
    <citation type="submission" date="2021-04" db="EMBL/GenBank/DDBJ databases">
        <authorList>
            <person name="Gilroy R."/>
        </authorList>
    </citation>
    <scope>NUCLEOTIDE SEQUENCE</scope>
    <source>
        <strain evidence="9">CHK33-5263</strain>
    </source>
</reference>
<gene>
    <name evidence="9" type="ORF">H9812_03815</name>
</gene>
<feature type="transmembrane region" description="Helical" evidence="7">
    <location>
        <begin position="155"/>
        <end position="173"/>
    </location>
</feature>
<organism evidence="9 10">
    <name type="scientific">Candidatus Gallimonas intestinigallinarum</name>
    <dbReference type="NCBI Taxonomy" id="2838604"/>
    <lineage>
        <taxon>Bacteria</taxon>
        <taxon>Bacillati</taxon>
        <taxon>Bacillota</taxon>
        <taxon>Clostridia</taxon>
        <taxon>Candidatus Gallimonas</taxon>
    </lineage>
</organism>
<reference evidence="9" key="1">
    <citation type="journal article" date="2021" name="PeerJ">
        <title>Extensive microbial diversity within the chicken gut microbiome revealed by metagenomics and culture.</title>
        <authorList>
            <person name="Gilroy R."/>
            <person name="Ravi A."/>
            <person name="Getino M."/>
            <person name="Pursley I."/>
            <person name="Horton D.L."/>
            <person name="Alikhan N.F."/>
            <person name="Baker D."/>
            <person name="Gharbi K."/>
            <person name="Hall N."/>
            <person name="Watson M."/>
            <person name="Adriaenssens E.M."/>
            <person name="Foster-Nyarko E."/>
            <person name="Jarju S."/>
            <person name="Secka A."/>
            <person name="Antonio M."/>
            <person name="Oren A."/>
            <person name="Chaudhuri R.R."/>
            <person name="La Ragione R."/>
            <person name="Hildebrand F."/>
            <person name="Pallen M.J."/>
        </authorList>
    </citation>
    <scope>NUCLEOTIDE SEQUENCE</scope>
    <source>
        <strain evidence="9">CHK33-5263</strain>
    </source>
</reference>
<evidence type="ECO:0000259" key="8">
    <source>
        <dbReference type="PROSITE" id="PS50928"/>
    </source>
</evidence>
<comment type="caution">
    <text evidence="9">The sequence shown here is derived from an EMBL/GenBank/DDBJ whole genome shotgun (WGS) entry which is preliminary data.</text>
</comment>
<dbReference type="AlphaFoldDB" id="A0A9D2IW28"/>
<proteinExistence type="inferred from homology"/>
<evidence type="ECO:0000256" key="6">
    <source>
        <dbReference type="ARBA" id="ARBA00023136"/>
    </source>
</evidence>
<keyword evidence="6 7" id="KW-0472">Membrane</keyword>
<dbReference type="Gene3D" id="1.10.3720.10">
    <property type="entry name" value="MetI-like"/>
    <property type="match status" value="1"/>
</dbReference>
<evidence type="ECO:0000256" key="3">
    <source>
        <dbReference type="ARBA" id="ARBA00022475"/>
    </source>
</evidence>
<dbReference type="CDD" id="cd06261">
    <property type="entry name" value="TM_PBP2"/>
    <property type="match status" value="1"/>
</dbReference>
<comment type="similarity">
    <text evidence="7">Belongs to the binding-protein-dependent transport system permease family.</text>
</comment>
<dbReference type="GO" id="GO:0055085">
    <property type="term" value="P:transmembrane transport"/>
    <property type="evidence" value="ECO:0007669"/>
    <property type="project" value="InterPro"/>
</dbReference>
<comment type="subcellular location">
    <subcellularLocation>
        <location evidence="1 7">Cell membrane</location>
        <topology evidence="1 7">Multi-pass membrane protein</topology>
    </subcellularLocation>
</comment>
<evidence type="ECO:0000256" key="2">
    <source>
        <dbReference type="ARBA" id="ARBA00022448"/>
    </source>
</evidence>
<sequence>MRGSHTAREKEHKASKEFVPPRWLVTLVWLIGFFAVWEIIAVIVQASGGSNTVFPHLYDMIYWCFSTQTVVTATQSYSLCGVYIWSYLRDTLSVAILGFLIGFVLGVVFALLMSLFLPVQKVGYPLLLVSQMIPMLGLAPIFLSIFPELFTSKMFMAAYMSFFPIAANTFAGFKAVDRERKELLKISAANTYQVYTKLMFPAALPSLFVGLKLAAPSAFCAVIFTELLRTQGGLGYGIFASQYASRWDLCWGYIFMAILVGALIFYLVELVQHLVIRWKSTD</sequence>
<keyword evidence="2 7" id="KW-0813">Transport</keyword>
<feature type="transmembrane region" description="Helical" evidence="7">
    <location>
        <begin position="23"/>
        <end position="48"/>
    </location>
</feature>
<feature type="domain" description="ABC transmembrane type-1" evidence="8">
    <location>
        <begin position="88"/>
        <end position="272"/>
    </location>
</feature>
<evidence type="ECO:0000256" key="4">
    <source>
        <dbReference type="ARBA" id="ARBA00022692"/>
    </source>
</evidence>
<dbReference type="GO" id="GO:0005886">
    <property type="term" value="C:plasma membrane"/>
    <property type="evidence" value="ECO:0007669"/>
    <property type="project" value="UniProtKB-SubCell"/>
</dbReference>
<dbReference type="PROSITE" id="PS50928">
    <property type="entry name" value="ABC_TM1"/>
    <property type="match status" value="1"/>
</dbReference>
<dbReference type="Pfam" id="PF00528">
    <property type="entry name" value="BPD_transp_1"/>
    <property type="match status" value="1"/>
</dbReference>
<dbReference type="PANTHER" id="PTHR30151">
    <property type="entry name" value="ALKANE SULFONATE ABC TRANSPORTER-RELATED, MEMBRANE SUBUNIT"/>
    <property type="match status" value="1"/>
</dbReference>